<evidence type="ECO:0000313" key="3">
    <source>
        <dbReference type="Proteomes" id="UP000068026"/>
    </source>
</evidence>
<evidence type="ECO:0000313" key="4">
    <source>
        <dbReference type="Proteomes" id="UP000184204"/>
    </source>
</evidence>
<proteinExistence type="predicted"/>
<evidence type="ECO:0000313" key="2">
    <source>
        <dbReference type="EMBL" id="SHE90333.1"/>
    </source>
</evidence>
<dbReference type="Proteomes" id="UP000068026">
    <property type="component" value="Chromosome"/>
</dbReference>
<organism evidence="2 4">
    <name type="scientific">Anaerotignum propionicum DSM 1682</name>
    <dbReference type="NCBI Taxonomy" id="991789"/>
    <lineage>
        <taxon>Bacteria</taxon>
        <taxon>Bacillati</taxon>
        <taxon>Bacillota</taxon>
        <taxon>Clostridia</taxon>
        <taxon>Lachnospirales</taxon>
        <taxon>Anaerotignaceae</taxon>
        <taxon>Anaerotignum</taxon>
    </lineage>
</organism>
<reference evidence="2" key="3">
    <citation type="submission" date="2016-11" db="EMBL/GenBank/DDBJ databases">
        <authorList>
            <person name="Varghese N."/>
            <person name="Submissions S."/>
        </authorList>
    </citation>
    <scope>NUCLEOTIDE SEQUENCE</scope>
    <source>
        <strain evidence="2">DSM 1682</strain>
    </source>
</reference>
<reference evidence="1 3" key="1">
    <citation type="journal article" date="2016" name="Genome Announc.">
        <title>Complete Genome Sequence of the Amino Acid-Fermenting Clostridium propionicum X2 (DSM 1682).</title>
        <authorList>
            <person name="Poehlein A."/>
            <person name="Schlien K."/>
            <person name="Chowdhury N.P."/>
            <person name="Gottschalk G."/>
            <person name="Buckel W."/>
            <person name="Daniel R."/>
        </authorList>
    </citation>
    <scope>NUCLEOTIDE SEQUENCE [LARGE SCALE GENOMIC DNA]</scope>
    <source>
        <strain evidence="1 3">X2</strain>
    </source>
</reference>
<dbReference type="RefSeq" id="WP_066048707.1">
    <property type="nucleotide sequence ID" value="NZ_CP014223.1"/>
</dbReference>
<evidence type="ECO:0000313" key="1">
    <source>
        <dbReference type="EMBL" id="AMJ40676.1"/>
    </source>
</evidence>
<protein>
    <submittedName>
        <fullName evidence="2">Uncharacterized protein</fullName>
    </submittedName>
</protein>
<keyword evidence="3" id="KW-1185">Reference proteome</keyword>
<sequence length="64" mass="7408">MKLITIIDGTPSEIAEFMDKQCMEDALVQRDKVSFIIPYRSYSDMLKEAEFLQQSKKYEVGGQL</sequence>
<reference evidence="4" key="4">
    <citation type="submission" date="2016-11" db="EMBL/GenBank/DDBJ databases">
        <authorList>
            <person name="Jaros S."/>
            <person name="Januszkiewicz K."/>
            <person name="Wedrychowicz H."/>
        </authorList>
    </citation>
    <scope>NUCLEOTIDE SEQUENCE [LARGE SCALE GENOMIC DNA]</scope>
    <source>
        <strain evidence="4">DSM 1682</strain>
    </source>
</reference>
<gene>
    <name evidence="1" type="ORF">CPRO_10810</name>
    <name evidence="2" type="ORF">SAMN02745151_02148</name>
</gene>
<reference evidence="3" key="2">
    <citation type="submission" date="2016-01" db="EMBL/GenBank/DDBJ databases">
        <authorList>
            <person name="Poehlein A."/>
            <person name="Schlien K."/>
            <person name="Gottschalk G."/>
            <person name="Buckel W."/>
            <person name="Daniel R."/>
        </authorList>
    </citation>
    <scope>NUCLEOTIDE SEQUENCE [LARGE SCALE GENOMIC DNA]</scope>
    <source>
        <strain evidence="3">X2</strain>
    </source>
</reference>
<dbReference type="Proteomes" id="UP000184204">
    <property type="component" value="Unassembled WGS sequence"/>
</dbReference>
<name>A0A0X1U6V1_ANAPI</name>
<dbReference type="KEGG" id="cpro:CPRO_10810"/>
<dbReference type="EMBL" id="FQUA01000010">
    <property type="protein sequence ID" value="SHE90333.1"/>
    <property type="molecule type" value="Genomic_DNA"/>
</dbReference>
<dbReference type="EMBL" id="CP014223">
    <property type="protein sequence ID" value="AMJ40676.1"/>
    <property type="molecule type" value="Genomic_DNA"/>
</dbReference>
<accession>A0A0X1U6V1</accession>
<dbReference type="AlphaFoldDB" id="A0A0X1U6V1"/>